<proteinExistence type="inferred from homology"/>
<feature type="domain" description="Prephenate/arogenate dehydrogenase" evidence="5">
    <location>
        <begin position="8"/>
        <end position="285"/>
    </location>
</feature>
<keyword evidence="3" id="KW-0057">Aromatic amino acid biosynthesis</keyword>
<dbReference type="Pfam" id="PF20463">
    <property type="entry name" value="PDH_C"/>
    <property type="match status" value="1"/>
</dbReference>
<dbReference type="NCBIfam" id="NF005111">
    <property type="entry name" value="PRK06545.2-3"/>
    <property type="match status" value="1"/>
</dbReference>
<dbReference type="Gene3D" id="1.10.3660.10">
    <property type="entry name" value="6-phosphogluconate dehydrogenase C-terminal like domain"/>
    <property type="match status" value="1"/>
</dbReference>
<evidence type="ECO:0000256" key="1">
    <source>
        <dbReference type="ARBA" id="ARBA00007964"/>
    </source>
</evidence>
<comment type="pathway">
    <text evidence="4">Amino-acid biosynthesis.</text>
</comment>
<dbReference type="InterPro" id="IPR036291">
    <property type="entry name" value="NAD(P)-bd_dom_sf"/>
</dbReference>
<evidence type="ECO:0000313" key="7">
    <source>
        <dbReference type="Proteomes" id="UP000198891"/>
    </source>
</evidence>
<evidence type="ECO:0000313" key="6">
    <source>
        <dbReference type="EMBL" id="SDZ44947.1"/>
    </source>
</evidence>
<dbReference type="GO" id="GO:0004665">
    <property type="term" value="F:prephenate dehydrogenase (NADP+) activity"/>
    <property type="evidence" value="ECO:0007669"/>
    <property type="project" value="InterPro"/>
</dbReference>
<dbReference type="STRING" id="381665.SAMN05216554_3969"/>
<sequence length="372" mass="38482">MVESRLTGPVRVVGVGLLGTSIALGLRARGVDVILSDASPTNVSIAVDYGAGRGATDGDEPQLVVVCVPPDVTASVIVRELSAYPRAVVTDVASVKKPILDAVIAAGGDVTRYVGSHPLAGREKGGPMSGRADLFLGRPWVVAGHAGISYQTAAAVDDLILDLGATLVEMTAEEHDSSVALVSHAPQVISTLMARRLAGAPDAAVNLAGQGLRDVTRIAASDPALWVQILGANATPTAEVLRGVRDDLDEVIQALDASSFGSTSPSAEALPSSTWRRTMVEMLAGGNTGVARIPGKHGQDRRYASIVVMVDDTPGELARLLTEMGEIGVNLEDLRLEHSPGAQIGLAEIAVLPEAVERLTAALADRGWRIAG</sequence>
<organism evidence="6 7">
    <name type="scientific">Herbiconiux ginsengi</name>
    <dbReference type="NCBI Taxonomy" id="381665"/>
    <lineage>
        <taxon>Bacteria</taxon>
        <taxon>Bacillati</taxon>
        <taxon>Actinomycetota</taxon>
        <taxon>Actinomycetes</taxon>
        <taxon>Micrococcales</taxon>
        <taxon>Microbacteriaceae</taxon>
        <taxon>Herbiconiux</taxon>
    </lineage>
</organism>
<dbReference type="PANTHER" id="PTHR21363:SF0">
    <property type="entry name" value="PREPHENATE DEHYDROGENASE [NADP(+)]"/>
    <property type="match status" value="1"/>
</dbReference>
<dbReference type="PROSITE" id="PS51176">
    <property type="entry name" value="PDH_ADH"/>
    <property type="match status" value="1"/>
</dbReference>
<dbReference type="InterPro" id="IPR003099">
    <property type="entry name" value="Prephen_DH"/>
</dbReference>
<keyword evidence="2" id="KW-0560">Oxidoreductase</keyword>
<evidence type="ECO:0000256" key="2">
    <source>
        <dbReference type="ARBA" id="ARBA00023002"/>
    </source>
</evidence>
<evidence type="ECO:0000259" key="5">
    <source>
        <dbReference type="PROSITE" id="PS51176"/>
    </source>
</evidence>
<evidence type="ECO:0000256" key="4">
    <source>
        <dbReference type="ARBA" id="ARBA00029440"/>
    </source>
</evidence>
<gene>
    <name evidence="6" type="ORF">SAMN05216554_3969</name>
</gene>
<dbReference type="SUPFAM" id="SSF48179">
    <property type="entry name" value="6-phosphogluconate dehydrogenase C-terminal domain-like"/>
    <property type="match status" value="1"/>
</dbReference>
<comment type="similarity">
    <text evidence="1">Belongs to the prephenate/arogenate dehydrogenase family.</text>
</comment>
<protein>
    <submittedName>
        <fullName evidence="6">Prephenate dehydrogenase</fullName>
    </submittedName>
</protein>
<keyword evidence="3" id="KW-0028">Amino-acid biosynthesis</keyword>
<dbReference type="InterPro" id="IPR046825">
    <property type="entry name" value="PDH_C"/>
</dbReference>
<dbReference type="SUPFAM" id="SSF55021">
    <property type="entry name" value="ACT-like"/>
    <property type="match status" value="1"/>
</dbReference>
<dbReference type="AlphaFoldDB" id="A0A1H3T4T5"/>
<dbReference type="PANTHER" id="PTHR21363">
    <property type="entry name" value="PREPHENATE DEHYDROGENASE"/>
    <property type="match status" value="1"/>
</dbReference>
<accession>A0A1H3T4T5</accession>
<dbReference type="EMBL" id="FNPZ01000004">
    <property type="protein sequence ID" value="SDZ44947.1"/>
    <property type="molecule type" value="Genomic_DNA"/>
</dbReference>
<evidence type="ECO:0000256" key="3">
    <source>
        <dbReference type="ARBA" id="ARBA00023141"/>
    </source>
</evidence>
<keyword evidence="7" id="KW-1185">Reference proteome</keyword>
<dbReference type="SUPFAM" id="SSF51735">
    <property type="entry name" value="NAD(P)-binding Rossmann-fold domains"/>
    <property type="match status" value="1"/>
</dbReference>
<dbReference type="Gene3D" id="3.40.50.720">
    <property type="entry name" value="NAD(P)-binding Rossmann-like Domain"/>
    <property type="match status" value="1"/>
</dbReference>
<dbReference type="Proteomes" id="UP000198891">
    <property type="component" value="Unassembled WGS sequence"/>
</dbReference>
<name>A0A1H3T4T5_9MICO</name>
<dbReference type="GO" id="GO:0070403">
    <property type="term" value="F:NAD+ binding"/>
    <property type="evidence" value="ECO:0007669"/>
    <property type="project" value="InterPro"/>
</dbReference>
<dbReference type="InterPro" id="IPR050812">
    <property type="entry name" value="Preph/Arog_dehydrog"/>
</dbReference>
<reference evidence="6 7" key="1">
    <citation type="submission" date="2016-10" db="EMBL/GenBank/DDBJ databases">
        <authorList>
            <person name="de Groot N.N."/>
        </authorList>
    </citation>
    <scope>NUCLEOTIDE SEQUENCE [LARGE SCALE GENOMIC DNA]</scope>
    <source>
        <strain evidence="6 7">CGMCC 4.3491</strain>
    </source>
</reference>
<dbReference type="InterPro" id="IPR045865">
    <property type="entry name" value="ACT-like_dom_sf"/>
</dbReference>
<dbReference type="InterPro" id="IPR008927">
    <property type="entry name" value="6-PGluconate_DH-like_C_sf"/>
</dbReference>
<dbReference type="GO" id="GO:0008977">
    <property type="term" value="F:prephenate dehydrogenase (NAD+) activity"/>
    <property type="evidence" value="ECO:0007669"/>
    <property type="project" value="InterPro"/>
</dbReference>
<dbReference type="Pfam" id="PF02153">
    <property type="entry name" value="PDH_N"/>
    <property type="match status" value="1"/>
</dbReference>
<dbReference type="InterPro" id="IPR046826">
    <property type="entry name" value="PDH_N"/>
</dbReference>
<dbReference type="NCBIfam" id="NF005112">
    <property type="entry name" value="PRK06545.2-4"/>
    <property type="match status" value="1"/>
</dbReference>
<dbReference type="GO" id="GO:0006571">
    <property type="term" value="P:tyrosine biosynthetic process"/>
    <property type="evidence" value="ECO:0007669"/>
    <property type="project" value="InterPro"/>
</dbReference>